<reference evidence="1" key="1">
    <citation type="submission" date="2020-04" db="EMBL/GenBank/DDBJ databases">
        <authorList>
            <person name="Chiriac C."/>
            <person name="Salcher M."/>
            <person name="Ghai R."/>
            <person name="Kavagutti S V."/>
        </authorList>
    </citation>
    <scope>NUCLEOTIDE SEQUENCE</scope>
</reference>
<protein>
    <submittedName>
        <fullName evidence="1">Uncharacterized protein</fullName>
    </submittedName>
</protein>
<gene>
    <name evidence="1" type="ORF">UFOVP621_125</name>
</gene>
<sequence>MSNSSKAIDVLSTKGFVIPSKPTYEIPALPRDITELNDDDLMELFVELTSWNDYVAPQLAVAAIDEREADRYVSVLEATAMVNHWKGASGERVTIAKANIVIDPKVIEAKEELDAKYAYRKLIETLLQNLERDTALVSRELTRRTANSGTNSRARKYTV</sequence>
<evidence type="ECO:0000313" key="1">
    <source>
        <dbReference type="EMBL" id="CAB4153349.1"/>
    </source>
</evidence>
<dbReference type="EMBL" id="LR796586">
    <property type="protein sequence ID" value="CAB4153349.1"/>
    <property type="molecule type" value="Genomic_DNA"/>
</dbReference>
<accession>A0A6J5ND06</accession>
<proteinExistence type="predicted"/>
<organism evidence="1">
    <name type="scientific">uncultured Caudovirales phage</name>
    <dbReference type="NCBI Taxonomy" id="2100421"/>
    <lineage>
        <taxon>Viruses</taxon>
        <taxon>Duplodnaviria</taxon>
        <taxon>Heunggongvirae</taxon>
        <taxon>Uroviricota</taxon>
        <taxon>Caudoviricetes</taxon>
        <taxon>Peduoviridae</taxon>
        <taxon>Maltschvirus</taxon>
        <taxon>Maltschvirus maltsch</taxon>
    </lineage>
</organism>
<name>A0A6J5ND06_9CAUD</name>